<dbReference type="GO" id="GO:0008146">
    <property type="term" value="F:sulfotransferase activity"/>
    <property type="evidence" value="ECO:0007669"/>
    <property type="project" value="InterPro"/>
</dbReference>
<dbReference type="STRING" id="1715693.PH7735_01394"/>
<reference evidence="3" key="1">
    <citation type="submission" date="2015-09" db="EMBL/GenBank/DDBJ databases">
        <authorList>
            <person name="Rodrigo-Torres Lidia"/>
            <person name="Arahal R.David."/>
        </authorList>
    </citation>
    <scope>NUCLEOTIDE SEQUENCE [LARGE SCALE GENOMIC DNA]</scope>
    <source>
        <strain evidence="3">CECT 7735</strain>
    </source>
</reference>
<dbReference type="Pfam" id="PF00685">
    <property type="entry name" value="Sulfotransfer_1"/>
    <property type="match status" value="1"/>
</dbReference>
<dbReference type="Proteomes" id="UP000051870">
    <property type="component" value="Unassembled WGS sequence"/>
</dbReference>
<evidence type="ECO:0000259" key="1">
    <source>
        <dbReference type="Pfam" id="PF00685"/>
    </source>
</evidence>
<dbReference type="SUPFAM" id="SSF52540">
    <property type="entry name" value="P-loop containing nucleoside triphosphate hydrolases"/>
    <property type="match status" value="1"/>
</dbReference>
<evidence type="ECO:0000313" key="3">
    <source>
        <dbReference type="Proteomes" id="UP000051870"/>
    </source>
</evidence>
<dbReference type="InterPro" id="IPR000863">
    <property type="entry name" value="Sulfotransferase_dom"/>
</dbReference>
<feature type="domain" description="Sulfotransferase" evidence="1">
    <location>
        <begin position="27"/>
        <end position="253"/>
    </location>
</feature>
<keyword evidence="2" id="KW-0808">Transferase</keyword>
<dbReference type="AlphaFoldDB" id="A0A0P1I5T1"/>
<dbReference type="EMBL" id="CYTW01000001">
    <property type="protein sequence ID" value="CUJ91668.1"/>
    <property type="molecule type" value="Genomic_DNA"/>
</dbReference>
<dbReference type="Gene3D" id="3.40.50.300">
    <property type="entry name" value="P-loop containing nucleotide triphosphate hydrolases"/>
    <property type="match status" value="1"/>
</dbReference>
<name>A0A0P1I5T1_9RHOB</name>
<proteinExistence type="predicted"/>
<evidence type="ECO:0000313" key="2">
    <source>
        <dbReference type="EMBL" id="CUJ91668.1"/>
    </source>
</evidence>
<accession>A0A0P1I5T1</accession>
<protein>
    <submittedName>
        <fullName evidence="2">Sulfotransferase domain protein</fullName>
    </submittedName>
</protein>
<keyword evidence="3" id="KW-1185">Reference proteome</keyword>
<dbReference type="GeneID" id="83880450"/>
<dbReference type="InterPro" id="IPR027417">
    <property type="entry name" value="P-loop_NTPase"/>
</dbReference>
<sequence length="266" mass="30305">MSDHKTLQFSGVDFDVRDNPDKGIYFVLGIRKSGSSIFNNICTALGKFNDVEFVDIGGKMFSAGVLENEWVNKPEVETLLAPGNLYGGFRTFPQGIAQTATFKRYPKVLMVRDPRDVLVSEFFSNAYSHSLPEDGEGRERFEEERKKAVELGLEEYIENRIDHIARTCAPFVELKNDPLTKVFRYEDVIFEKAQLMRDVCDHFGWSITQGQIDAINSWADVRPQTENPTEFVRKVTPGDYKEKMNPKAQQKVIEATAAFSKAFDYS</sequence>
<gene>
    <name evidence="2" type="ORF">PH7735_01394</name>
</gene>
<dbReference type="RefSeq" id="WP_058310526.1">
    <property type="nucleotide sequence ID" value="NZ_CYTW01000001.1"/>
</dbReference>
<organism evidence="2 3">
    <name type="scientific">Shimia thalassica</name>
    <dbReference type="NCBI Taxonomy" id="1715693"/>
    <lineage>
        <taxon>Bacteria</taxon>
        <taxon>Pseudomonadati</taxon>
        <taxon>Pseudomonadota</taxon>
        <taxon>Alphaproteobacteria</taxon>
        <taxon>Rhodobacterales</taxon>
        <taxon>Roseobacteraceae</taxon>
    </lineage>
</organism>